<protein>
    <submittedName>
        <fullName evidence="1">Uncharacterized protein</fullName>
    </submittedName>
</protein>
<dbReference type="InParanoid" id="Q7UEI2"/>
<dbReference type="HOGENOM" id="CLU_1936441_0_0_0"/>
<evidence type="ECO:0000313" key="2">
    <source>
        <dbReference type="Proteomes" id="UP000001025"/>
    </source>
</evidence>
<dbReference type="Proteomes" id="UP000001025">
    <property type="component" value="Chromosome"/>
</dbReference>
<sequence>MTGLANSHLMKFSSVYGGVQSQSSRNDFANDSIVEANACRMFKPRFTPPIAVMLGNETAPTIERSISDDPLLLQRPELNHFRFNSTAKQGSTSSANPIMTPTPIVFGPAFAGLEYWRIVAELNVGSLQRK</sequence>
<dbReference type="AlphaFoldDB" id="Q7UEI2"/>
<organism evidence="1 2">
    <name type="scientific">Rhodopirellula baltica (strain DSM 10527 / NCIMB 13988 / SH1)</name>
    <dbReference type="NCBI Taxonomy" id="243090"/>
    <lineage>
        <taxon>Bacteria</taxon>
        <taxon>Pseudomonadati</taxon>
        <taxon>Planctomycetota</taxon>
        <taxon>Planctomycetia</taxon>
        <taxon>Pirellulales</taxon>
        <taxon>Pirellulaceae</taxon>
        <taxon>Rhodopirellula</taxon>
    </lineage>
</organism>
<accession>Q7UEI2</accession>
<name>Q7UEI2_RHOBA</name>
<reference evidence="1 2" key="1">
    <citation type="journal article" date="2003" name="Proc. Natl. Acad. Sci. U.S.A.">
        <title>Complete genome sequence of the marine planctomycete Pirellula sp. strain 1.</title>
        <authorList>
            <person name="Gloeckner F.O."/>
            <person name="Kube M."/>
            <person name="Bauer M."/>
            <person name="Teeling H."/>
            <person name="Lombardot T."/>
            <person name="Ludwig W."/>
            <person name="Gade D."/>
            <person name="Beck A."/>
            <person name="Borzym K."/>
            <person name="Heitmann K."/>
            <person name="Rabus R."/>
            <person name="Schlesner H."/>
            <person name="Amann R."/>
            <person name="Reinhardt R."/>
        </authorList>
    </citation>
    <scope>NUCLEOTIDE SEQUENCE [LARGE SCALE GENOMIC DNA]</scope>
    <source>
        <strain evidence="2">DSM 10527 / NCIMB 13988 / SH1</strain>
    </source>
</reference>
<gene>
    <name evidence="1" type="ordered locus">RB11316</name>
</gene>
<dbReference type="KEGG" id="rba:RB11316"/>
<keyword evidence="2" id="KW-1185">Reference proteome</keyword>
<dbReference type="EnsemblBacteria" id="CAD79054">
    <property type="protein sequence ID" value="CAD79054"/>
    <property type="gene ID" value="RB11316"/>
</dbReference>
<proteinExistence type="predicted"/>
<evidence type="ECO:0000313" key="1">
    <source>
        <dbReference type="EMBL" id="CAD79054.1"/>
    </source>
</evidence>
<dbReference type="EMBL" id="BX294153">
    <property type="protein sequence ID" value="CAD79054.1"/>
    <property type="molecule type" value="Genomic_DNA"/>
</dbReference>